<keyword evidence="2" id="KW-1185">Reference proteome</keyword>
<dbReference type="EMBL" id="CAJJDN010000033">
    <property type="protein sequence ID" value="CAD8075148.1"/>
    <property type="molecule type" value="Genomic_DNA"/>
</dbReference>
<gene>
    <name evidence="1" type="ORF">PSON_ATCC_30995.1.T0330081</name>
</gene>
<protein>
    <submittedName>
        <fullName evidence="1">Uncharacterized protein</fullName>
    </submittedName>
</protein>
<proteinExistence type="predicted"/>
<evidence type="ECO:0000313" key="1">
    <source>
        <dbReference type="EMBL" id="CAD8075148.1"/>
    </source>
</evidence>
<organism evidence="1 2">
    <name type="scientific">Paramecium sonneborni</name>
    <dbReference type="NCBI Taxonomy" id="65129"/>
    <lineage>
        <taxon>Eukaryota</taxon>
        <taxon>Sar</taxon>
        <taxon>Alveolata</taxon>
        <taxon>Ciliophora</taxon>
        <taxon>Intramacronucleata</taxon>
        <taxon>Oligohymenophorea</taxon>
        <taxon>Peniculida</taxon>
        <taxon>Parameciidae</taxon>
        <taxon>Paramecium</taxon>
    </lineage>
</organism>
<dbReference type="Proteomes" id="UP000692954">
    <property type="component" value="Unassembled WGS sequence"/>
</dbReference>
<evidence type="ECO:0000313" key="2">
    <source>
        <dbReference type="Proteomes" id="UP000692954"/>
    </source>
</evidence>
<sequence length="104" mass="12534">MKKADQILPQLHYISICNRDFVEQIRVLHKINIFRQVYNKSWRIENQKIALTLCVRGSTVKSFCYYQRVQIDQQVLNQQQLELIYEVVQVLRLDGLNMHNRNRS</sequence>
<reference evidence="1" key="1">
    <citation type="submission" date="2021-01" db="EMBL/GenBank/DDBJ databases">
        <authorList>
            <consortium name="Genoscope - CEA"/>
            <person name="William W."/>
        </authorList>
    </citation>
    <scope>NUCLEOTIDE SEQUENCE</scope>
</reference>
<comment type="caution">
    <text evidence="1">The sequence shown here is derived from an EMBL/GenBank/DDBJ whole genome shotgun (WGS) entry which is preliminary data.</text>
</comment>
<dbReference type="AlphaFoldDB" id="A0A8S1M2T5"/>
<name>A0A8S1M2T5_9CILI</name>
<accession>A0A8S1M2T5</accession>